<evidence type="ECO:0000313" key="9">
    <source>
        <dbReference type="EMBL" id="WGW03458.1"/>
    </source>
</evidence>
<keyword evidence="10" id="KW-1185">Reference proteome</keyword>
<feature type="compositionally biased region" description="Basic and acidic residues" evidence="7">
    <location>
        <begin position="123"/>
        <end position="166"/>
    </location>
</feature>
<reference evidence="9 10" key="1">
    <citation type="submission" date="2023-05" db="EMBL/GenBank/DDBJ databases">
        <title>YMD87, complete Genome.</title>
        <authorList>
            <person name="Zhang J."/>
            <person name="Xu X."/>
        </authorList>
    </citation>
    <scope>NUCLEOTIDE SEQUENCE [LARGE SCALE GENOMIC DNA]</scope>
    <source>
        <strain evidence="9 10">YMD87</strain>
    </source>
</reference>
<evidence type="ECO:0000256" key="1">
    <source>
        <dbReference type="ARBA" id="ARBA00011028"/>
    </source>
</evidence>
<keyword evidence="6" id="KW-0175">Coiled coil</keyword>
<dbReference type="Pfam" id="PF01297">
    <property type="entry name" value="ZnuA"/>
    <property type="match status" value="1"/>
</dbReference>
<evidence type="ECO:0000256" key="2">
    <source>
        <dbReference type="ARBA" id="ARBA00015915"/>
    </source>
</evidence>
<dbReference type="InterPro" id="IPR006127">
    <property type="entry name" value="ZnuA-like"/>
</dbReference>
<evidence type="ECO:0000256" key="8">
    <source>
        <dbReference type="SAM" id="SignalP"/>
    </source>
</evidence>
<evidence type="ECO:0000256" key="4">
    <source>
        <dbReference type="ARBA" id="ARBA00022729"/>
    </source>
</evidence>
<dbReference type="PANTHER" id="PTHR42953">
    <property type="entry name" value="HIGH-AFFINITY ZINC UPTAKE SYSTEM PROTEIN ZNUA-RELATED"/>
    <property type="match status" value="1"/>
</dbReference>
<gene>
    <name evidence="9" type="ORF">QF118_16250</name>
</gene>
<evidence type="ECO:0000256" key="3">
    <source>
        <dbReference type="ARBA" id="ARBA00022448"/>
    </source>
</evidence>
<dbReference type="Gene3D" id="3.40.50.1980">
    <property type="entry name" value="Nitrogenase molybdenum iron protein domain"/>
    <property type="match status" value="2"/>
</dbReference>
<keyword evidence="3" id="KW-0813">Transport</keyword>
<dbReference type="EMBL" id="CP124616">
    <property type="protein sequence ID" value="WGW03458.1"/>
    <property type="molecule type" value="Genomic_DNA"/>
</dbReference>
<feature type="chain" id="PRO_5045072519" description="High-affinity zinc uptake system protein ZnuA" evidence="8">
    <location>
        <begin position="19"/>
        <end position="332"/>
    </location>
</feature>
<protein>
    <recommendedName>
        <fullName evidence="2">High-affinity zinc uptake system protein ZnuA</fullName>
    </recommendedName>
</protein>
<keyword evidence="5" id="KW-0406">Ion transport</keyword>
<organism evidence="9 10">
    <name type="scientific">Tropicibacter oceani</name>
    <dbReference type="NCBI Taxonomy" id="3058420"/>
    <lineage>
        <taxon>Bacteria</taxon>
        <taxon>Pseudomonadati</taxon>
        <taxon>Pseudomonadota</taxon>
        <taxon>Alphaproteobacteria</taxon>
        <taxon>Rhodobacterales</taxon>
        <taxon>Roseobacteraceae</taxon>
        <taxon>Tropicibacter</taxon>
    </lineage>
</organism>
<accession>A0ABY8QHK7</accession>
<proteinExistence type="inferred from homology"/>
<keyword evidence="4 8" id="KW-0732">Signal</keyword>
<keyword evidence="5" id="KW-0862">Zinc</keyword>
<dbReference type="InterPro" id="IPR050492">
    <property type="entry name" value="Bact_metal-bind_prot9"/>
</dbReference>
<comment type="similarity">
    <text evidence="1">Belongs to the bacterial solute-binding protein 9 family.</text>
</comment>
<keyword evidence="5" id="KW-0864">Zinc transport</keyword>
<dbReference type="Proteomes" id="UP001241605">
    <property type="component" value="Chromosome"/>
</dbReference>
<name>A0ABY8QHK7_9RHOB</name>
<evidence type="ECO:0000256" key="5">
    <source>
        <dbReference type="ARBA" id="ARBA00022906"/>
    </source>
</evidence>
<feature type="signal peptide" evidence="8">
    <location>
        <begin position="1"/>
        <end position="18"/>
    </location>
</feature>
<evidence type="ECO:0000256" key="7">
    <source>
        <dbReference type="SAM" id="MobiDB-lite"/>
    </source>
</evidence>
<feature type="coiled-coil region" evidence="6">
    <location>
        <begin position="196"/>
        <end position="223"/>
    </location>
</feature>
<feature type="region of interest" description="Disordered" evidence="7">
    <location>
        <begin position="121"/>
        <end position="169"/>
    </location>
</feature>
<dbReference type="SUPFAM" id="SSF53807">
    <property type="entry name" value="Helical backbone' metal receptor"/>
    <property type="match status" value="1"/>
</dbReference>
<dbReference type="PANTHER" id="PTHR42953:SF3">
    <property type="entry name" value="HIGH-AFFINITY ZINC UPTAKE SYSTEM PROTEIN ZNUA"/>
    <property type="match status" value="1"/>
</dbReference>
<evidence type="ECO:0000256" key="6">
    <source>
        <dbReference type="SAM" id="Coils"/>
    </source>
</evidence>
<dbReference type="RefSeq" id="WP_282300091.1">
    <property type="nucleotide sequence ID" value="NZ_CP124616.1"/>
</dbReference>
<sequence>MTLRLAAACLFFALPAHAEVPRVVTDIAPVHSLVSMVMEGVGAPELLLPPGTSAHHFALKPSQARALAEAELMVWIGPALTPALGESMANLAPQAAQLVLAEAPGTLTLPYRDLDEIGQSEQADGHDDHADHDDHEAHDDHEKHEEHEDHAEADPHEGHDHAHGGTDPHLWLTPVNARLWLTTISQALASQDPDNALTYQQNAAAAQARVDAAEAEARQSLRALENARFAVFHDAFQYYEQAFGLTVIGAISDSEAAAAGPAQLDALRDHLAEQRPACILTEPGANLKLVQAVAPDLPMVELDPMGSTLPLGSGLYPALLQDIAARLGGCAP</sequence>
<evidence type="ECO:0000313" key="10">
    <source>
        <dbReference type="Proteomes" id="UP001241605"/>
    </source>
</evidence>